<keyword evidence="2" id="KW-1185">Reference proteome</keyword>
<evidence type="ECO:0000313" key="2">
    <source>
        <dbReference type="Proteomes" id="UP000054166"/>
    </source>
</evidence>
<dbReference type="AlphaFoldDB" id="A0A0C3B987"/>
<accession>A0A0C3B987</accession>
<dbReference type="OrthoDB" id="2984528at2759"/>
<name>A0A0C3B987_PILCF</name>
<evidence type="ECO:0000313" key="1">
    <source>
        <dbReference type="EMBL" id="KIM73897.1"/>
    </source>
</evidence>
<dbReference type="HOGENOM" id="CLU_3051194_0_0_1"/>
<sequence>MPRRNSHRLSSHDHGVGIILRPSSSLDITVSACKLWLSCLELRNKVISPSKIFI</sequence>
<reference evidence="1 2" key="1">
    <citation type="submission" date="2014-04" db="EMBL/GenBank/DDBJ databases">
        <authorList>
            <consortium name="DOE Joint Genome Institute"/>
            <person name="Kuo A."/>
            <person name="Tarkka M."/>
            <person name="Buscot F."/>
            <person name="Kohler A."/>
            <person name="Nagy L.G."/>
            <person name="Floudas D."/>
            <person name="Copeland A."/>
            <person name="Barry K.W."/>
            <person name="Cichocki N."/>
            <person name="Veneault-Fourrey C."/>
            <person name="LaButti K."/>
            <person name="Lindquist E.A."/>
            <person name="Lipzen A."/>
            <person name="Lundell T."/>
            <person name="Morin E."/>
            <person name="Murat C."/>
            <person name="Sun H."/>
            <person name="Tunlid A."/>
            <person name="Henrissat B."/>
            <person name="Grigoriev I.V."/>
            <person name="Hibbett D.S."/>
            <person name="Martin F."/>
            <person name="Nordberg H.P."/>
            <person name="Cantor M.N."/>
            <person name="Hua S.X."/>
        </authorList>
    </citation>
    <scope>NUCLEOTIDE SEQUENCE [LARGE SCALE GENOMIC DNA]</scope>
    <source>
        <strain evidence="1 2">F 1598</strain>
    </source>
</reference>
<dbReference type="InParanoid" id="A0A0C3B987"/>
<proteinExistence type="predicted"/>
<dbReference type="Proteomes" id="UP000054166">
    <property type="component" value="Unassembled WGS sequence"/>
</dbReference>
<dbReference type="EMBL" id="KN833071">
    <property type="protein sequence ID" value="KIM73897.1"/>
    <property type="molecule type" value="Genomic_DNA"/>
</dbReference>
<organism evidence="1 2">
    <name type="scientific">Piloderma croceum (strain F 1598)</name>
    <dbReference type="NCBI Taxonomy" id="765440"/>
    <lineage>
        <taxon>Eukaryota</taxon>
        <taxon>Fungi</taxon>
        <taxon>Dikarya</taxon>
        <taxon>Basidiomycota</taxon>
        <taxon>Agaricomycotina</taxon>
        <taxon>Agaricomycetes</taxon>
        <taxon>Agaricomycetidae</taxon>
        <taxon>Atheliales</taxon>
        <taxon>Atheliaceae</taxon>
        <taxon>Piloderma</taxon>
    </lineage>
</organism>
<protein>
    <submittedName>
        <fullName evidence="1">Uncharacterized protein</fullName>
    </submittedName>
</protein>
<gene>
    <name evidence="1" type="ORF">PILCRDRAFT_828718</name>
</gene>
<reference evidence="2" key="2">
    <citation type="submission" date="2015-01" db="EMBL/GenBank/DDBJ databases">
        <title>Evolutionary Origins and Diversification of the Mycorrhizal Mutualists.</title>
        <authorList>
            <consortium name="DOE Joint Genome Institute"/>
            <consortium name="Mycorrhizal Genomics Consortium"/>
            <person name="Kohler A."/>
            <person name="Kuo A."/>
            <person name="Nagy L.G."/>
            <person name="Floudas D."/>
            <person name="Copeland A."/>
            <person name="Barry K.W."/>
            <person name="Cichocki N."/>
            <person name="Veneault-Fourrey C."/>
            <person name="LaButti K."/>
            <person name="Lindquist E.A."/>
            <person name="Lipzen A."/>
            <person name="Lundell T."/>
            <person name="Morin E."/>
            <person name="Murat C."/>
            <person name="Riley R."/>
            <person name="Ohm R."/>
            <person name="Sun H."/>
            <person name="Tunlid A."/>
            <person name="Henrissat B."/>
            <person name="Grigoriev I.V."/>
            <person name="Hibbett D.S."/>
            <person name="Martin F."/>
        </authorList>
    </citation>
    <scope>NUCLEOTIDE SEQUENCE [LARGE SCALE GENOMIC DNA]</scope>
    <source>
        <strain evidence="2">F 1598</strain>
    </source>
</reference>